<dbReference type="Gene3D" id="1.10.1670.40">
    <property type="match status" value="1"/>
</dbReference>
<name>A0A481Z644_9VIRU</name>
<evidence type="ECO:0000313" key="4">
    <source>
        <dbReference type="EMBL" id="QBK91237.1"/>
    </source>
</evidence>
<dbReference type="GO" id="GO:0006285">
    <property type="term" value="P:base-excision repair, AP site formation"/>
    <property type="evidence" value="ECO:0007669"/>
    <property type="project" value="TreeGrafter"/>
</dbReference>
<dbReference type="GO" id="GO:0032993">
    <property type="term" value="C:protein-DNA complex"/>
    <property type="evidence" value="ECO:0007669"/>
    <property type="project" value="TreeGrafter"/>
</dbReference>
<feature type="domain" description="HhH-GPD" evidence="3">
    <location>
        <begin position="46"/>
        <end position="181"/>
    </location>
</feature>
<dbReference type="GO" id="GO:0043916">
    <property type="term" value="F:DNA-7-methylguanine glycosylase activity"/>
    <property type="evidence" value="ECO:0007669"/>
    <property type="project" value="TreeGrafter"/>
</dbReference>
<gene>
    <name evidence="4" type="ORF">LCPAC202_02110</name>
</gene>
<evidence type="ECO:0000256" key="1">
    <source>
        <dbReference type="ARBA" id="ARBA00022763"/>
    </source>
</evidence>
<dbReference type="GO" id="GO:0006307">
    <property type="term" value="P:DNA alkylation repair"/>
    <property type="evidence" value="ECO:0007669"/>
    <property type="project" value="TreeGrafter"/>
</dbReference>
<protein>
    <submittedName>
        <fullName evidence="4">HhH-GPD superfamily base excision DNA repair protein</fullName>
    </submittedName>
</protein>
<dbReference type="InterPro" id="IPR051912">
    <property type="entry name" value="Alkylbase_DNA_Glycosylase/TA"/>
</dbReference>
<reference evidence="4" key="1">
    <citation type="journal article" date="2019" name="MBio">
        <title>Virus Genomes from Deep Sea Sediments Expand the Ocean Megavirome and Support Independent Origins of Viral Gigantism.</title>
        <authorList>
            <person name="Backstrom D."/>
            <person name="Yutin N."/>
            <person name="Jorgensen S.L."/>
            <person name="Dharamshi J."/>
            <person name="Homa F."/>
            <person name="Zaremba-Niedwiedzka K."/>
            <person name="Spang A."/>
            <person name="Wolf Y.I."/>
            <person name="Koonin E.V."/>
            <person name="Ettema T.J."/>
        </authorList>
    </citation>
    <scope>NUCLEOTIDE SEQUENCE</scope>
</reference>
<dbReference type="SUPFAM" id="SSF48150">
    <property type="entry name" value="DNA-glycosylase"/>
    <property type="match status" value="1"/>
</dbReference>
<dbReference type="EMBL" id="MK500516">
    <property type="protein sequence ID" value="QBK91237.1"/>
    <property type="molecule type" value="Genomic_DNA"/>
</dbReference>
<dbReference type="Gene3D" id="1.10.340.30">
    <property type="entry name" value="Hypothetical protein, domain 2"/>
    <property type="match status" value="1"/>
</dbReference>
<keyword evidence="1" id="KW-0227">DNA damage</keyword>
<dbReference type="GO" id="GO:0008725">
    <property type="term" value="F:DNA-3-methyladenine glycosylase activity"/>
    <property type="evidence" value="ECO:0007669"/>
    <property type="project" value="TreeGrafter"/>
</dbReference>
<dbReference type="Pfam" id="PF00730">
    <property type="entry name" value="HhH-GPD"/>
    <property type="match status" value="1"/>
</dbReference>
<sequence length="202" mass="24048">MWSIFFQVLPGILWNLQQRDPLLSKLFQTVRIDWKQIIKSPYVALIGAIVGQKIRYQRARSIRGKLYQKFTVNFTILDIERVSDSALQECGVNRKGITTIREANSFILRHHLRMTSAEDLRKLEKVSGIGPWTINAAILTSMKDWTIFPENDYFIKKRIQRLYQMDKIPTKKELQIRFQSWDPWQGIVCWFLWRWFPNKKTG</sequence>
<accession>A0A481Z644</accession>
<dbReference type="PANTHER" id="PTHR43003:SF5">
    <property type="entry name" value="DNA-3-METHYLADENINE GLYCOSYLASE"/>
    <property type="match status" value="1"/>
</dbReference>
<evidence type="ECO:0000259" key="3">
    <source>
        <dbReference type="Pfam" id="PF00730"/>
    </source>
</evidence>
<proteinExistence type="predicted"/>
<dbReference type="InterPro" id="IPR003265">
    <property type="entry name" value="HhH-GPD_domain"/>
</dbReference>
<dbReference type="PANTHER" id="PTHR43003">
    <property type="entry name" value="DNA-3-METHYLADENINE GLYCOSYLASE"/>
    <property type="match status" value="1"/>
</dbReference>
<evidence type="ECO:0000256" key="2">
    <source>
        <dbReference type="ARBA" id="ARBA00023204"/>
    </source>
</evidence>
<dbReference type="InterPro" id="IPR011257">
    <property type="entry name" value="DNA_glycosylase"/>
</dbReference>
<organism evidence="4">
    <name type="scientific">Pithovirus LCPAC202</name>
    <dbReference type="NCBI Taxonomy" id="2506592"/>
    <lineage>
        <taxon>Viruses</taxon>
        <taxon>Pithoviruses</taxon>
    </lineage>
</organism>
<keyword evidence="2" id="KW-0234">DNA repair</keyword>
<dbReference type="GO" id="GO:0032131">
    <property type="term" value="F:alkylated DNA binding"/>
    <property type="evidence" value="ECO:0007669"/>
    <property type="project" value="TreeGrafter"/>
</dbReference>